<name>A0A2Z7B5R3_9LAMI</name>
<feature type="compositionally biased region" description="Basic and acidic residues" evidence="1">
    <location>
        <begin position="21"/>
        <end position="39"/>
    </location>
</feature>
<accession>A0A2Z7B5R3</accession>
<gene>
    <name evidence="2" type="ORF">F511_13712</name>
</gene>
<organism evidence="2 3">
    <name type="scientific">Dorcoceras hygrometricum</name>
    <dbReference type="NCBI Taxonomy" id="472368"/>
    <lineage>
        <taxon>Eukaryota</taxon>
        <taxon>Viridiplantae</taxon>
        <taxon>Streptophyta</taxon>
        <taxon>Embryophyta</taxon>
        <taxon>Tracheophyta</taxon>
        <taxon>Spermatophyta</taxon>
        <taxon>Magnoliopsida</taxon>
        <taxon>eudicotyledons</taxon>
        <taxon>Gunneridae</taxon>
        <taxon>Pentapetalae</taxon>
        <taxon>asterids</taxon>
        <taxon>lamiids</taxon>
        <taxon>Lamiales</taxon>
        <taxon>Gesneriaceae</taxon>
        <taxon>Didymocarpoideae</taxon>
        <taxon>Trichosporeae</taxon>
        <taxon>Loxocarpinae</taxon>
        <taxon>Dorcoceras</taxon>
    </lineage>
</organism>
<evidence type="ECO:0000313" key="3">
    <source>
        <dbReference type="Proteomes" id="UP000250235"/>
    </source>
</evidence>
<feature type="compositionally biased region" description="Basic and acidic residues" evidence="1">
    <location>
        <begin position="1"/>
        <end position="13"/>
    </location>
</feature>
<protein>
    <submittedName>
        <fullName evidence="2">Uncharacterized protein</fullName>
    </submittedName>
</protein>
<evidence type="ECO:0000256" key="1">
    <source>
        <dbReference type="SAM" id="MobiDB-lite"/>
    </source>
</evidence>
<evidence type="ECO:0000313" key="2">
    <source>
        <dbReference type="EMBL" id="KZV28917.1"/>
    </source>
</evidence>
<proteinExistence type="predicted"/>
<sequence>MEERERSLLDEKNGLLCNGNDIKDTIQDHENISHTKDDSAPDLAEFTRNSLPTPDDDDPLPVSSQPAIQPATYVVQVPKDQIYRVPPPEHALMLAERHANQKKQKGSYCFSCQPCCSFFPLGRWRRKESAPTQRPDGNST</sequence>
<dbReference type="OrthoDB" id="996955at2759"/>
<dbReference type="AlphaFoldDB" id="A0A2Z7B5R3"/>
<dbReference type="EMBL" id="KV010000">
    <property type="protein sequence ID" value="KZV28917.1"/>
    <property type="molecule type" value="Genomic_DNA"/>
</dbReference>
<keyword evidence="3" id="KW-1185">Reference proteome</keyword>
<dbReference type="Proteomes" id="UP000250235">
    <property type="component" value="Unassembled WGS sequence"/>
</dbReference>
<reference evidence="2 3" key="1">
    <citation type="journal article" date="2015" name="Proc. Natl. Acad. Sci. U.S.A.">
        <title>The resurrection genome of Boea hygrometrica: A blueprint for survival of dehydration.</title>
        <authorList>
            <person name="Xiao L."/>
            <person name="Yang G."/>
            <person name="Zhang L."/>
            <person name="Yang X."/>
            <person name="Zhao S."/>
            <person name="Ji Z."/>
            <person name="Zhou Q."/>
            <person name="Hu M."/>
            <person name="Wang Y."/>
            <person name="Chen M."/>
            <person name="Xu Y."/>
            <person name="Jin H."/>
            <person name="Xiao X."/>
            <person name="Hu G."/>
            <person name="Bao F."/>
            <person name="Hu Y."/>
            <person name="Wan P."/>
            <person name="Li L."/>
            <person name="Deng X."/>
            <person name="Kuang T."/>
            <person name="Xiang C."/>
            <person name="Zhu J.K."/>
            <person name="Oliver M.J."/>
            <person name="He Y."/>
        </authorList>
    </citation>
    <scope>NUCLEOTIDE SEQUENCE [LARGE SCALE GENOMIC DNA]</scope>
    <source>
        <strain evidence="3">cv. XS01</strain>
    </source>
</reference>
<feature type="region of interest" description="Disordered" evidence="1">
    <location>
        <begin position="1"/>
        <end position="65"/>
    </location>
</feature>